<dbReference type="AlphaFoldDB" id="A0A318IJN1"/>
<feature type="domain" description="Knr4/Smi1-like" evidence="1">
    <location>
        <begin position="14"/>
        <end position="138"/>
    </location>
</feature>
<dbReference type="Pfam" id="PF14568">
    <property type="entry name" value="SUKH_6"/>
    <property type="match status" value="1"/>
</dbReference>
<gene>
    <name evidence="2" type="ORF">DFR42_12918</name>
</gene>
<dbReference type="InterPro" id="IPR018958">
    <property type="entry name" value="Knr4/Smi1-like_dom"/>
</dbReference>
<reference evidence="2 3" key="1">
    <citation type="submission" date="2018-05" db="EMBL/GenBank/DDBJ databases">
        <title>Genomic Encyclopedia of Type Strains, Phase IV (KMG-IV): sequencing the most valuable type-strain genomes for metagenomic binning, comparative biology and taxonomic classification.</title>
        <authorList>
            <person name="Goeker M."/>
        </authorList>
    </citation>
    <scope>NUCLEOTIDE SEQUENCE [LARGE SCALE GENOMIC DNA]</scope>
    <source>
        <strain evidence="2 3">DSM 19792</strain>
    </source>
</reference>
<comment type="caution">
    <text evidence="2">The sequence shown here is derived from an EMBL/GenBank/DDBJ whole genome shotgun (WGS) entry which is preliminary data.</text>
</comment>
<evidence type="ECO:0000313" key="3">
    <source>
        <dbReference type="Proteomes" id="UP000247792"/>
    </source>
</evidence>
<dbReference type="RefSeq" id="WP_211324448.1">
    <property type="nucleotide sequence ID" value="NZ_QJKB01000029.1"/>
</dbReference>
<dbReference type="SMART" id="SM00860">
    <property type="entry name" value="SMI1_KNR4"/>
    <property type="match status" value="1"/>
</dbReference>
<evidence type="ECO:0000259" key="1">
    <source>
        <dbReference type="SMART" id="SM00860"/>
    </source>
</evidence>
<organism evidence="2 3">
    <name type="scientific">Undibacterium pigrum</name>
    <dbReference type="NCBI Taxonomy" id="401470"/>
    <lineage>
        <taxon>Bacteria</taxon>
        <taxon>Pseudomonadati</taxon>
        <taxon>Pseudomonadota</taxon>
        <taxon>Betaproteobacteria</taxon>
        <taxon>Burkholderiales</taxon>
        <taxon>Oxalobacteraceae</taxon>
        <taxon>Undibacterium</taxon>
    </lineage>
</organism>
<dbReference type="InterPro" id="IPR037883">
    <property type="entry name" value="Knr4/Smi1-like_sf"/>
</dbReference>
<sequence>MFDWESFGIMKKSSVDSQMVALIQGKLKVIFPESYIDLMKYSDGSCPEISSFEYQDSGTCISEFFEFSDELRPFTVMWYTRPNGVPNLPERYIPIARDAGDYLICLNFNISPPAVEIFDPASHQFNFIAHSFSQFVSLWHE</sequence>
<accession>A0A318IJN1</accession>
<dbReference type="SUPFAM" id="SSF160631">
    <property type="entry name" value="SMI1/KNR4-like"/>
    <property type="match status" value="1"/>
</dbReference>
<dbReference type="Gene3D" id="3.40.1580.10">
    <property type="entry name" value="SMI1/KNR4-like"/>
    <property type="match status" value="1"/>
</dbReference>
<dbReference type="Proteomes" id="UP000247792">
    <property type="component" value="Unassembled WGS sequence"/>
</dbReference>
<keyword evidence="3" id="KW-1185">Reference proteome</keyword>
<protein>
    <submittedName>
        <fullName evidence="2">SUKH superfamily protein</fullName>
    </submittedName>
</protein>
<dbReference type="EMBL" id="QJKB01000029">
    <property type="protein sequence ID" value="PXX33722.1"/>
    <property type="molecule type" value="Genomic_DNA"/>
</dbReference>
<evidence type="ECO:0000313" key="2">
    <source>
        <dbReference type="EMBL" id="PXX33722.1"/>
    </source>
</evidence>
<proteinExistence type="predicted"/>
<name>A0A318IJN1_9BURK</name>